<accession>A0A8T1T7N3</accession>
<evidence type="ECO:0000313" key="3">
    <source>
        <dbReference type="Proteomes" id="UP000765507"/>
    </source>
</evidence>
<comment type="caution">
    <text evidence="2">The sequence shown here is derived from an EMBL/GenBank/DDBJ whole genome shotgun (WGS) entry which is preliminary data.</text>
</comment>
<evidence type="ECO:0000313" key="2">
    <source>
        <dbReference type="EMBL" id="KAG6936947.1"/>
    </source>
</evidence>
<keyword evidence="3" id="KW-1185">Reference proteome</keyword>
<feature type="region of interest" description="Disordered" evidence="1">
    <location>
        <begin position="90"/>
        <end position="119"/>
    </location>
</feature>
<dbReference type="AlphaFoldDB" id="A0A8T1T7N3"/>
<sequence length="246" mass="27770">MPSCWTSSAFGERRLSSPSCSPAITMDTFHDARQCRVQSEGAAERLPQDAGGKPRLRCCAHELPVLQRAGRDTRWRPHLHCKGQEEEILDEDVEGEGTQRQRTTRRSEHAARSSSLPRRSRASHSCWSLMKCKREEAPGHWRRADTQLRSSSIVAIPGSDLLQGWEFRFKGRGIEWIKRAVCSKKGKLSRAPDLNQPYYVFGAMRNPCPYNLDGEVSIELEKDGPIPVKEMGKKGQQATGRGGRDW</sequence>
<proteinExistence type="predicted"/>
<dbReference type="EMBL" id="JAHGAV010000029">
    <property type="protein sequence ID" value="KAG6936947.1"/>
    <property type="molecule type" value="Genomic_DNA"/>
</dbReference>
<protein>
    <submittedName>
        <fullName evidence="2">Uncharacterized protein</fullName>
    </submittedName>
</protein>
<dbReference type="Proteomes" id="UP000765507">
    <property type="component" value="Unassembled WGS sequence"/>
</dbReference>
<gene>
    <name evidence="2" type="ORF">G0U57_011231</name>
</gene>
<reference evidence="2 3" key="1">
    <citation type="journal article" date="2020" name="G3 (Bethesda)">
        <title>Draft Genome of the Common Snapping Turtle, Chelydra serpentina, a Model for Phenotypic Plasticity in Reptiles.</title>
        <authorList>
            <person name="Das D."/>
            <person name="Singh S.K."/>
            <person name="Bierstedt J."/>
            <person name="Erickson A."/>
            <person name="Galli G.L.J."/>
            <person name="Crossley D.A. 2nd"/>
            <person name="Rhen T."/>
        </authorList>
    </citation>
    <scope>NUCLEOTIDE SEQUENCE [LARGE SCALE GENOMIC DNA]</scope>
    <source>
        <strain evidence="2">KW</strain>
    </source>
</reference>
<feature type="region of interest" description="Disordered" evidence="1">
    <location>
        <begin position="223"/>
        <end position="246"/>
    </location>
</feature>
<evidence type="ECO:0000256" key="1">
    <source>
        <dbReference type="SAM" id="MobiDB-lite"/>
    </source>
</evidence>
<organism evidence="2 3">
    <name type="scientific">Chelydra serpentina</name>
    <name type="common">Snapping turtle</name>
    <name type="synonym">Testudo serpentina</name>
    <dbReference type="NCBI Taxonomy" id="8475"/>
    <lineage>
        <taxon>Eukaryota</taxon>
        <taxon>Metazoa</taxon>
        <taxon>Chordata</taxon>
        <taxon>Craniata</taxon>
        <taxon>Vertebrata</taxon>
        <taxon>Euteleostomi</taxon>
        <taxon>Archelosauria</taxon>
        <taxon>Testudinata</taxon>
        <taxon>Testudines</taxon>
        <taxon>Cryptodira</taxon>
        <taxon>Durocryptodira</taxon>
        <taxon>Americhelydia</taxon>
        <taxon>Chelydroidea</taxon>
        <taxon>Chelydridae</taxon>
        <taxon>Chelydra</taxon>
    </lineage>
</organism>
<name>A0A8T1T7N3_CHESE</name>